<keyword evidence="1" id="KW-1133">Transmembrane helix</keyword>
<dbReference type="InterPro" id="IPR036681">
    <property type="entry name" value="PgpA-like_sf"/>
</dbReference>
<evidence type="ECO:0000313" key="3">
    <source>
        <dbReference type="EMBL" id="WOO40586.1"/>
    </source>
</evidence>
<dbReference type="GO" id="GO:0006629">
    <property type="term" value="P:lipid metabolic process"/>
    <property type="evidence" value="ECO:0007669"/>
    <property type="project" value="InterPro"/>
</dbReference>
<dbReference type="AlphaFoldDB" id="A0AAQ3L7X7"/>
<dbReference type="PANTHER" id="PTHR36305">
    <property type="entry name" value="PHOSPHATIDYLGLYCEROPHOSPHATASE A"/>
    <property type="match status" value="1"/>
</dbReference>
<feature type="transmembrane region" description="Helical" evidence="1">
    <location>
        <begin position="111"/>
        <end position="129"/>
    </location>
</feature>
<gene>
    <name evidence="3" type="ORF">RZN69_18345</name>
</gene>
<protein>
    <submittedName>
        <fullName evidence="3">Phosphatidylglycerophosphatase A</fullName>
    </submittedName>
</protein>
<accession>A0AAQ3L7X7</accession>
<dbReference type="KEGG" id="puo:RZN69_18345"/>
<keyword evidence="1" id="KW-0812">Transmembrane</keyword>
<dbReference type="PIRSF" id="PIRSF006162">
    <property type="entry name" value="PgpA"/>
    <property type="match status" value="1"/>
</dbReference>
<feature type="domain" description="YutG/PgpA" evidence="2">
    <location>
        <begin position="19"/>
        <end position="163"/>
    </location>
</feature>
<proteinExistence type="predicted"/>
<evidence type="ECO:0000259" key="2">
    <source>
        <dbReference type="Pfam" id="PF04608"/>
    </source>
</evidence>
<evidence type="ECO:0000256" key="1">
    <source>
        <dbReference type="SAM" id="Phobius"/>
    </source>
</evidence>
<sequence length="173" mass="18559">MTPGARWTTVLPSPLVINLATLGPLGFWGKAPGTVGSVAGILWYTAAFHFLNPVGYVLLLAASIYFAVAICGEAEVRMFKRDPGEVILDEVVAIPVCFIGLQPAITQLGSWAWIMLLAGFGVFRFFDILKPLGIKSLQSKPGGWGVVIDDVAAALATCVVLHIGWIIYIVNFL</sequence>
<dbReference type="Pfam" id="PF04608">
    <property type="entry name" value="PgpA"/>
    <property type="match status" value="1"/>
</dbReference>
<dbReference type="GO" id="GO:0008962">
    <property type="term" value="F:phosphatidylglycerophosphatase activity"/>
    <property type="evidence" value="ECO:0007669"/>
    <property type="project" value="InterPro"/>
</dbReference>
<dbReference type="InterPro" id="IPR007686">
    <property type="entry name" value="YutG/PgpA"/>
</dbReference>
<organism evidence="3 4">
    <name type="scientific">Rubellicoccus peritrichatus</name>
    <dbReference type="NCBI Taxonomy" id="3080537"/>
    <lineage>
        <taxon>Bacteria</taxon>
        <taxon>Pseudomonadati</taxon>
        <taxon>Verrucomicrobiota</taxon>
        <taxon>Opitutia</taxon>
        <taxon>Puniceicoccales</taxon>
        <taxon>Cerasicoccaceae</taxon>
        <taxon>Rubellicoccus</taxon>
    </lineage>
</organism>
<dbReference type="PANTHER" id="PTHR36305:SF1">
    <property type="entry name" value="PHOSPHATIDYLGLYCEROPHOSPHATASE A"/>
    <property type="match status" value="1"/>
</dbReference>
<evidence type="ECO:0000313" key="4">
    <source>
        <dbReference type="Proteomes" id="UP001304300"/>
    </source>
</evidence>
<dbReference type="InterPro" id="IPR026037">
    <property type="entry name" value="PgpA"/>
</dbReference>
<reference evidence="3 4" key="1">
    <citation type="submission" date="2023-10" db="EMBL/GenBank/DDBJ databases">
        <title>Rubellicoccus peritrichatus gen. nov., sp. nov., isolated from an algae of coral reef tank.</title>
        <authorList>
            <person name="Luo J."/>
        </authorList>
    </citation>
    <scope>NUCLEOTIDE SEQUENCE [LARGE SCALE GENOMIC DNA]</scope>
    <source>
        <strain evidence="3 4">CR14</strain>
    </source>
</reference>
<keyword evidence="4" id="KW-1185">Reference proteome</keyword>
<name>A0AAQ3L7X7_9BACT</name>
<dbReference type="EMBL" id="CP136920">
    <property type="protein sequence ID" value="WOO40586.1"/>
    <property type="molecule type" value="Genomic_DNA"/>
</dbReference>
<dbReference type="CDD" id="cd06971">
    <property type="entry name" value="PgpA"/>
    <property type="match status" value="1"/>
</dbReference>
<dbReference type="SUPFAM" id="SSF101307">
    <property type="entry name" value="YutG-like"/>
    <property type="match status" value="1"/>
</dbReference>
<dbReference type="RefSeq" id="WP_317832696.1">
    <property type="nucleotide sequence ID" value="NZ_CP136920.1"/>
</dbReference>
<feature type="transmembrane region" description="Helical" evidence="1">
    <location>
        <begin position="54"/>
        <end position="74"/>
    </location>
</feature>
<feature type="transmembrane region" description="Helical" evidence="1">
    <location>
        <begin position="150"/>
        <end position="170"/>
    </location>
</feature>
<dbReference type="Proteomes" id="UP001304300">
    <property type="component" value="Chromosome"/>
</dbReference>
<keyword evidence="1" id="KW-0472">Membrane</keyword>